<evidence type="ECO:0000256" key="6">
    <source>
        <dbReference type="SAM" id="Phobius"/>
    </source>
</evidence>
<evidence type="ECO:0000313" key="8">
    <source>
        <dbReference type="EMBL" id="MCH1627935.1"/>
    </source>
</evidence>
<gene>
    <name evidence="8" type="ORF">MJG50_21645</name>
</gene>
<evidence type="ECO:0000256" key="3">
    <source>
        <dbReference type="ARBA" id="ARBA00022692"/>
    </source>
</evidence>
<reference evidence="8" key="1">
    <citation type="submission" date="2022-02" db="EMBL/GenBank/DDBJ databases">
        <title>Fredinandcohnia quinoae sp. nov. isolated from Chenopodium quinoa seeds.</title>
        <authorList>
            <person name="Saati-Santamaria Z."/>
            <person name="Flores-Felix J.D."/>
            <person name="Igual J.M."/>
            <person name="Velazquez E."/>
            <person name="Garcia-Fraile P."/>
            <person name="Martinez-Molina E."/>
        </authorList>
    </citation>
    <scope>NUCLEOTIDE SEQUENCE</scope>
    <source>
        <strain evidence="8">SECRCQ15</strain>
    </source>
</reference>
<dbReference type="PANTHER" id="PTHR30086">
    <property type="entry name" value="ARGININE EXPORTER PROTEIN ARGO"/>
    <property type="match status" value="1"/>
</dbReference>
<dbReference type="EMBL" id="JAKTTI010000064">
    <property type="protein sequence ID" value="MCH1627935.1"/>
    <property type="molecule type" value="Genomic_DNA"/>
</dbReference>
<feature type="transmembrane region" description="Helical" evidence="6">
    <location>
        <begin position="33"/>
        <end position="59"/>
    </location>
</feature>
<keyword evidence="9" id="KW-1185">Reference proteome</keyword>
<evidence type="ECO:0000256" key="2">
    <source>
        <dbReference type="ARBA" id="ARBA00022475"/>
    </source>
</evidence>
<evidence type="ECO:0000256" key="5">
    <source>
        <dbReference type="ARBA" id="ARBA00023136"/>
    </source>
</evidence>
<feature type="transmembrane region" description="Helical" evidence="6">
    <location>
        <begin position="146"/>
        <end position="167"/>
    </location>
</feature>
<dbReference type="AlphaFoldDB" id="A0AAW5E9N8"/>
<proteinExistence type="predicted"/>
<evidence type="ECO:0000256" key="7">
    <source>
        <dbReference type="SAM" id="SignalP"/>
    </source>
</evidence>
<feature type="transmembrane region" description="Helical" evidence="6">
    <location>
        <begin position="109"/>
        <end position="134"/>
    </location>
</feature>
<keyword evidence="3 6" id="KW-0812">Transmembrane</keyword>
<feature type="transmembrane region" description="Helical" evidence="6">
    <location>
        <begin position="179"/>
        <end position="200"/>
    </location>
</feature>
<keyword evidence="2" id="KW-1003">Cell membrane</keyword>
<comment type="caution">
    <text evidence="8">The sequence shown here is derived from an EMBL/GenBank/DDBJ whole genome shotgun (WGS) entry which is preliminary data.</text>
</comment>
<name>A0AAW5E9N8_9BACI</name>
<keyword evidence="7" id="KW-0732">Signal</keyword>
<feature type="chain" id="PRO_5043800924" evidence="7">
    <location>
        <begin position="24"/>
        <end position="209"/>
    </location>
</feature>
<dbReference type="PANTHER" id="PTHR30086:SF6">
    <property type="entry name" value="AMINO ACID EFFLUX PROTEIN YCGF-RELATED"/>
    <property type="match status" value="1"/>
</dbReference>
<feature type="transmembrane region" description="Helical" evidence="6">
    <location>
        <begin position="71"/>
        <end position="89"/>
    </location>
</feature>
<dbReference type="GO" id="GO:0015171">
    <property type="term" value="F:amino acid transmembrane transporter activity"/>
    <property type="evidence" value="ECO:0007669"/>
    <property type="project" value="TreeGrafter"/>
</dbReference>
<evidence type="ECO:0000256" key="4">
    <source>
        <dbReference type="ARBA" id="ARBA00022989"/>
    </source>
</evidence>
<feature type="signal peptide" evidence="7">
    <location>
        <begin position="1"/>
        <end position="23"/>
    </location>
</feature>
<protein>
    <submittedName>
        <fullName evidence="8">LysE family translocator</fullName>
    </submittedName>
</protein>
<organism evidence="8 9">
    <name type="scientific">Fredinandcohnia quinoae</name>
    <dbReference type="NCBI Taxonomy" id="2918902"/>
    <lineage>
        <taxon>Bacteria</taxon>
        <taxon>Bacillati</taxon>
        <taxon>Bacillota</taxon>
        <taxon>Bacilli</taxon>
        <taxon>Bacillales</taxon>
        <taxon>Bacillaceae</taxon>
        <taxon>Fredinandcohnia</taxon>
    </lineage>
</organism>
<evidence type="ECO:0000256" key="1">
    <source>
        <dbReference type="ARBA" id="ARBA00004651"/>
    </source>
</evidence>
<sequence>MGTLFSYVLLGLSLAAPIGPVNAAQLDRGIKYGFFHAWLVGVGAVLADGVYMLIVYLGLVSFINTPLIQTFLWLFGCFVLLYTGFESLLSAGKINMQNSRNQEPTYKAFFSGFIMSITNPLTILFWLGIYGSVLAKTASTSTNSELIIYSAAIFCGLLLWDVTMATISSGFRKILTSRLLALISIISGLSLIGFGIYFGIQGVKLLLSH</sequence>
<dbReference type="Pfam" id="PF01810">
    <property type="entry name" value="LysE"/>
    <property type="match status" value="1"/>
</dbReference>
<accession>A0AAW5E9N8</accession>
<keyword evidence="4 6" id="KW-1133">Transmembrane helix</keyword>
<dbReference type="Proteomes" id="UP001431131">
    <property type="component" value="Unassembled WGS sequence"/>
</dbReference>
<dbReference type="GO" id="GO:0005886">
    <property type="term" value="C:plasma membrane"/>
    <property type="evidence" value="ECO:0007669"/>
    <property type="project" value="UniProtKB-SubCell"/>
</dbReference>
<comment type="subcellular location">
    <subcellularLocation>
        <location evidence="1">Cell membrane</location>
        <topology evidence="1">Multi-pass membrane protein</topology>
    </subcellularLocation>
</comment>
<keyword evidence="5 6" id="KW-0472">Membrane</keyword>
<dbReference type="InterPro" id="IPR001123">
    <property type="entry name" value="LeuE-type"/>
</dbReference>
<evidence type="ECO:0000313" key="9">
    <source>
        <dbReference type="Proteomes" id="UP001431131"/>
    </source>
</evidence>
<dbReference type="RefSeq" id="WP_240257851.1">
    <property type="nucleotide sequence ID" value="NZ_JAKTTI010000064.1"/>
</dbReference>